<dbReference type="OrthoDB" id="10259545at2759"/>
<accession>A0A317SIF8</accession>
<dbReference type="STRING" id="42249.A0A317SIF8"/>
<evidence type="ECO:0000256" key="7">
    <source>
        <dbReference type="ARBA" id="ARBA00022787"/>
    </source>
</evidence>
<keyword evidence="6" id="KW-0812">Transmembrane</keyword>
<evidence type="ECO:0000256" key="10">
    <source>
        <dbReference type="ARBA" id="ARBA00023136"/>
    </source>
</evidence>
<comment type="subcellular location">
    <subcellularLocation>
        <location evidence="2">Mitochondrion outer membrane</location>
        <topology evidence="2">Single-pass membrane protein</topology>
    </subcellularLocation>
</comment>
<dbReference type="AlphaFoldDB" id="A0A317SIF8"/>
<proteinExistence type="inferred from homology"/>
<gene>
    <name evidence="17" type="ORF">C7212DRAFT_359466</name>
</gene>
<evidence type="ECO:0000256" key="11">
    <source>
        <dbReference type="ARBA" id="ARBA00047931"/>
    </source>
</evidence>
<evidence type="ECO:0000256" key="3">
    <source>
        <dbReference type="ARBA" id="ARBA00007103"/>
    </source>
</evidence>
<comment type="cofactor">
    <cofactor evidence="1">
        <name>pyridoxal 5'-phosphate</name>
        <dbReference type="ChEBI" id="CHEBI:597326"/>
    </cofactor>
</comment>
<evidence type="ECO:0000259" key="16">
    <source>
        <dbReference type="Pfam" id="PF00291"/>
    </source>
</evidence>
<name>A0A317SIF8_9PEZI</name>
<evidence type="ECO:0000256" key="6">
    <source>
        <dbReference type="ARBA" id="ARBA00022692"/>
    </source>
</evidence>
<evidence type="ECO:0000256" key="13">
    <source>
        <dbReference type="ARBA" id="ARBA00078263"/>
    </source>
</evidence>
<evidence type="ECO:0000313" key="17">
    <source>
        <dbReference type="EMBL" id="PWW73310.1"/>
    </source>
</evidence>
<dbReference type="EMBL" id="PYWC01000082">
    <property type="protein sequence ID" value="PWW73310.1"/>
    <property type="molecule type" value="Genomic_DNA"/>
</dbReference>
<evidence type="ECO:0000256" key="2">
    <source>
        <dbReference type="ARBA" id="ARBA00004572"/>
    </source>
</evidence>
<dbReference type="InterPro" id="IPR001926">
    <property type="entry name" value="TrpB-like_PALP"/>
</dbReference>
<dbReference type="Pfam" id="PF00291">
    <property type="entry name" value="PALP"/>
    <property type="match status" value="1"/>
</dbReference>
<reference evidence="17 18" key="1">
    <citation type="submission" date="2018-03" db="EMBL/GenBank/DDBJ databases">
        <title>Genomes of Pezizomycetes fungi and the evolution of truffles.</title>
        <authorList>
            <person name="Murat C."/>
            <person name="Payen T."/>
            <person name="Noel B."/>
            <person name="Kuo A."/>
            <person name="Martin F.M."/>
        </authorList>
    </citation>
    <scope>NUCLEOTIDE SEQUENCE [LARGE SCALE GENOMIC DNA]</scope>
    <source>
        <strain evidence="17">091103-1</strain>
    </source>
</reference>
<comment type="similarity">
    <text evidence="3">Belongs to the cysteine synthase/cystathionine beta-synthase family.</text>
</comment>
<keyword evidence="18" id="KW-1185">Reference proteome</keyword>
<dbReference type="EC" id="2.5.1.47" evidence="4"/>
<dbReference type="FunFam" id="3.40.50.1100:FF:000096">
    <property type="entry name" value="Related to cysteine synthase"/>
    <property type="match status" value="1"/>
</dbReference>
<dbReference type="InterPro" id="IPR036052">
    <property type="entry name" value="TrpB-like_PALP_sf"/>
</dbReference>
<evidence type="ECO:0000256" key="1">
    <source>
        <dbReference type="ARBA" id="ARBA00001933"/>
    </source>
</evidence>
<comment type="catalytic activity">
    <reaction evidence="11">
        <text>O-acetyl-L-serine + hydrogen sulfide = L-cysteine + acetate</text>
        <dbReference type="Rhea" id="RHEA:14829"/>
        <dbReference type="ChEBI" id="CHEBI:29919"/>
        <dbReference type="ChEBI" id="CHEBI:30089"/>
        <dbReference type="ChEBI" id="CHEBI:35235"/>
        <dbReference type="ChEBI" id="CHEBI:58340"/>
        <dbReference type="EC" id="2.5.1.47"/>
    </reaction>
</comment>
<keyword evidence="10" id="KW-0472">Membrane</keyword>
<dbReference type="Proteomes" id="UP000246991">
    <property type="component" value="Unassembled WGS sequence"/>
</dbReference>
<evidence type="ECO:0000256" key="12">
    <source>
        <dbReference type="ARBA" id="ARBA00072090"/>
    </source>
</evidence>
<keyword evidence="8" id="KW-1133">Transmembrane helix</keyword>
<dbReference type="InterPro" id="IPR050214">
    <property type="entry name" value="Cys_Synth/Cystath_Beta-Synth"/>
</dbReference>
<dbReference type="PANTHER" id="PTHR10314">
    <property type="entry name" value="CYSTATHIONINE BETA-SYNTHASE"/>
    <property type="match status" value="1"/>
</dbReference>
<dbReference type="GO" id="GO:0005741">
    <property type="term" value="C:mitochondrial outer membrane"/>
    <property type="evidence" value="ECO:0007669"/>
    <property type="project" value="UniProtKB-SubCell"/>
</dbReference>
<dbReference type="Gene3D" id="3.40.50.1100">
    <property type="match status" value="2"/>
</dbReference>
<evidence type="ECO:0000256" key="14">
    <source>
        <dbReference type="ARBA" id="ARBA00078545"/>
    </source>
</evidence>
<evidence type="ECO:0000256" key="9">
    <source>
        <dbReference type="ARBA" id="ARBA00023128"/>
    </source>
</evidence>
<evidence type="ECO:0000256" key="4">
    <source>
        <dbReference type="ARBA" id="ARBA00012681"/>
    </source>
</evidence>
<sequence>MEKYSQATILFGGIAIGAGAVLAADWLSPGRPSETPQERKSAPAKATEDIRNGLEECIGDTPLIRIKCLSEATGCEILGKAEAEAEGLLTPHSGDKVYEGTVGSTGISLAVLCRARGYLAHICMPNDQSAEKSDLLTKLGAEVERVPPAPIVDREQFVNKARARSSEHTNSPSIPGRGFFADQFENEANWKAHYEGTGPEILGQCGGRLDCFVAGAGTGGTISGVARYLKPRLPKIKIVLADPQGSGLYNRVRYGVMFDVREREGTRRRQQVDTIVEGIGINRVTANFEAGRPLIDDAIRVGDEEAMAMARFLVEREGLFVGSSSAVNCVAAVRTALQLGPGHRIVTILCDSGTRHLSKFWAKAGDVGGGWKMTLEDVLSAEKTRPSLPVPLSRASSGWGP</sequence>
<evidence type="ECO:0000256" key="8">
    <source>
        <dbReference type="ARBA" id="ARBA00022989"/>
    </source>
</evidence>
<dbReference type="CDD" id="cd01561">
    <property type="entry name" value="CBS_like"/>
    <property type="match status" value="1"/>
</dbReference>
<keyword evidence="9" id="KW-0496">Mitochondrion</keyword>
<dbReference type="SUPFAM" id="SSF53686">
    <property type="entry name" value="Tryptophan synthase beta subunit-like PLP-dependent enzymes"/>
    <property type="match status" value="1"/>
</dbReference>
<keyword evidence="7" id="KW-1000">Mitochondrion outer membrane</keyword>
<comment type="caution">
    <text evidence="17">The sequence shown here is derived from an EMBL/GenBank/DDBJ whole genome shotgun (WGS) entry which is preliminary data.</text>
</comment>
<evidence type="ECO:0000256" key="5">
    <source>
        <dbReference type="ARBA" id="ARBA00022679"/>
    </source>
</evidence>
<evidence type="ECO:0000313" key="18">
    <source>
        <dbReference type="Proteomes" id="UP000246991"/>
    </source>
</evidence>
<protein>
    <recommendedName>
        <fullName evidence="12">Cysteine synthase 2</fullName>
        <ecNumber evidence="4">2.5.1.47</ecNumber>
    </recommendedName>
    <alternativeName>
        <fullName evidence="14">Cysteine synthase-like protein</fullName>
    </alternativeName>
    <alternativeName>
        <fullName evidence="13">O-acetylserine (thiol)-lyase 2</fullName>
    </alternativeName>
    <alternativeName>
        <fullName evidence="15">O-acetylserine sulfhydrylase 2</fullName>
    </alternativeName>
</protein>
<organism evidence="17 18">
    <name type="scientific">Tuber magnatum</name>
    <name type="common">white Piedmont truffle</name>
    <dbReference type="NCBI Taxonomy" id="42249"/>
    <lineage>
        <taxon>Eukaryota</taxon>
        <taxon>Fungi</taxon>
        <taxon>Dikarya</taxon>
        <taxon>Ascomycota</taxon>
        <taxon>Pezizomycotina</taxon>
        <taxon>Pezizomycetes</taxon>
        <taxon>Pezizales</taxon>
        <taxon>Tuberaceae</taxon>
        <taxon>Tuber</taxon>
    </lineage>
</organism>
<dbReference type="GO" id="GO:0004124">
    <property type="term" value="F:cysteine synthase activity"/>
    <property type="evidence" value="ECO:0007669"/>
    <property type="project" value="UniProtKB-EC"/>
</dbReference>
<evidence type="ECO:0000256" key="15">
    <source>
        <dbReference type="ARBA" id="ARBA00079149"/>
    </source>
</evidence>
<keyword evidence="5" id="KW-0808">Transferase</keyword>
<feature type="domain" description="Tryptophan synthase beta chain-like PALP" evidence="16">
    <location>
        <begin position="57"/>
        <end position="351"/>
    </location>
</feature>